<evidence type="ECO:0000313" key="3">
    <source>
        <dbReference type="EMBL" id="EGL54478.1"/>
    </source>
</evidence>
<reference evidence="3 4" key="1">
    <citation type="journal article" date="2011" name="J. Bacteriol.">
        <title>Draft genome sequence of Methylophaga aminisulfidivorans MP T.</title>
        <authorList>
            <person name="Han G.H."/>
            <person name="Kim W."/>
            <person name="Chun J."/>
            <person name="Kim S.W."/>
        </authorList>
    </citation>
    <scope>NUCLEOTIDE SEQUENCE [LARGE SCALE GENOMIC DNA]</scope>
    <source>
        <strain evidence="4">MP(T)</strain>
    </source>
</reference>
<proteinExistence type="predicted"/>
<dbReference type="AlphaFoldDB" id="F5SZQ1"/>
<dbReference type="Gene3D" id="3.40.50.300">
    <property type="entry name" value="P-loop containing nucleotide triphosphate hydrolases"/>
    <property type="match status" value="1"/>
</dbReference>
<dbReference type="RefSeq" id="WP_007144364.1">
    <property type="nucleotide sequence ID" value="NZ_AFIG01000001.1"/>
</dbReference>
<sequence>MTKTIKKINPVNLTAPHSSKLPPTSTRTQPNEGAAQRLMNACWQSKDLVHQMAVSDRHARDFRHEVVTNIAKDIHPAEKYLRQGKDIYFAPAEFKAGENRKADNVVGACCFWLDIDCGFEKEKSGKGYTCVDSALKALEDFCKQAELQNPSYIINSGNGLHVYWLMDEQIKREKWQEAAKKLKALTEHLSLKADDSRTADIASLLRIPATLNYKYNPAKPVEVLTETGKKIDVDRMMVSIESAYQRLCSSQVVQLPITRAETVSKSELERIKSALSVLNPDCSEVEWKLKRLAPLAMLAREHPAQADKIKLTAMAWSRGDFQDKPSRKWETKGINGQSGEELFEVLWQRFLSPSYSGEPVTVATIIHDAKSKGWLDSNLAKLPQLAVIQEYFALMKMAGKVWVVDREALKQKGKHLDMFNRVDGGLLITRKAYELFGEQAETKKLVSTFYTSPNTTCFDGIEFNPVGTTENCLNLWAGPTIAAEKGSWSRIKTFLYDIVCNKNDEYYQYLINYFAHMVQRPEEKPGVMIILLGGQGIGKGTLGRILQKIWNASYLQVHNVDSITGSFNAALEQSFVVFMDEALFSGDRRAADALKSLVTEPTVYINEKHQPARQMKSFHRFFAATNADHFKNTERDDRRDFVLRVSDERKNDAEYWTALNEQMTNGGVEALLYELENIDLTNFNVRAKPSTYALVEQKILSLDHVARWWHDSLEQGYIEVGQSLSVTQSENSNQWPEFISTADVIEEIENTSGRRVYKKPIAREVIQAFGKFCPSAQQQQKRIDRTKKRGLAVPPLEQARKEFEQFIGGSIEWPDVVNDAGADEDKLKANRLAVLEEF</sequence>
<evidence type="ECO:0000259" key="2">
    <source>
        <dbReference type="Pfam" id="PF19263"/>
    </source>
</evidence>
<dbReference type="InterPro" id="IPR027417">
    <property type="entry name" value="P-loop_NTPase"/>
</dbReference>
<accession>F5SZQ1</accession>
<feature type="compositionally biased region" description="Polar residues" evidence="1">
    <location>
        <begin position="11"/>
        <end position="31"/>
    </location>
</feature>
<dbReference type="Proteomes" id="UP000003544">
    <property type="component" value="Unassembled WGS sequence"/>
</dbReference>
<gene>
    <name evidence="3" type="ORF">MAMP_01134</name>
</gene>
<feature type="region of interest" description="Disordered" evidence="1">
    <location>
        <begin position="1"/>
        <end position="33"/>
    </location>
</feature>
<dbReference type="Pfam" id="PF19263">
    <property type="entry name" value="DUF5906"/>
    <property type="match status" value="1"/>
</dbReference>
<evidence type="ECO:0000256" key="1">
    <source>
        <dbReference type="SAM" id="MobiDB-lite"/>
    </source>
</evidence>
<dbReference type="EMBL" id="AFIG01000001">
    <property type="protein sequence ID" value="EGL54478.1"/>
    <property type="molecule type" value="Genomic_DNA"/>
</dbReference>
<protein>
    <recommendedName>
        <fullName evidence="2">NrS-1 polymerase-like helicase domain-containing protein</fullName>
    </recommendedName>
</protein>
<dbReference type="SUPFAM" id="SSF52540">
    <property type="entry name" value="P-loop containing nucleoside triphosphate hydrolases"/>
    <property type="match status" value="1"/>
</dbReference>
<dbReference type="OrthoDB" id="784829at2"/>
<organism evidence="3 4">
    <name type="scientific">Methylophaga aminisulfidivorans MP</name>
    <dbReference type="NCBI Taxonomy" id="1026882"/>
    <lineage>
        <taxon>Bacteria</taxon>
        <taxon>Pseudomonadati</taxon>
        <taxon>Pseudomonadota</taxon>
        <taxon>Gammaproteobacteria</taxon>
        <taxon>Thiotrichales</taxon>
        <taxon>Piscirickettsiaceae</taxon>
        <taxon>Methylophaga</taxon>
    </lineage>
</organism>
<dbReference type="STRING" id="1026882.MAMP_01134"/>
<name>F5SZQ1_9GAMM</name>
<dbReference type="InterPro" id="IPR045455">
    <property type="entry name" value="NrS-1_pol-like_helicase"/>
</dbReference>
<dbReference type="eggNOG" id="COG3378">
    <property type="taxonomic scope" value="Bacteria"/>
</dbReference>
<keyword evidence="4" id="KW-1185">Reference proteome</keyword>
<evidence type="ECO:0000313" key="4">
    <source>
        <dbReference type="Proteomes" id="UP000003544"/>
    </source>
</evidence>
<comment type="caution">
    <text evidence="3">The sequence shown here is derived from an EMBL/GenBank/DDBJ whole genome shotgun (WGS) entry which is preliminary data.</text>
</comment>
<feature type="domain" description="NrS-1 polymerase-like helicase" evidence="2">
    <location>
        <begin position="531"/>
        <end position="639"/>
    </location>
</feature>